<proteinExistence type="predicted"/>
<sequence>MWSPLTPSDEPLLASVIEEAQLATPSPIPSSRPYSGRTLVHGLSMGAARYIVTASLASMYPEHLRVAHGYPTGNREVCTLMHRARVPINPPHAGHKVDKQILRLVAADILRLNRCAVRRPKQSDYYLKDARFDAARTPRQVNRQPLKAHDPWLIDFALGRQRCPQVSRNLVPLQSPASQVRSRPVTYRCVCSTHPSLLMCSVSSTVICSGPYLGDPAAQLPISCKGWWPSHLLWQCSCGATPPPLLRAVAVQQRQSDCSLT</sequence>
<gene>
    <name evidence="1" type="ORF">Purlil1_13505</name>
</gene>
<organism evidence="1 2">
    <name type="scientific">Purpureocillium lilacinum</name>
    <name type="common">Paecilomyces lilacinus</name>
    <dbReference type="NCBI Taxonomy" id="33203"/>
    <lineage>
        <taxon>Eukaryota</taxon>
        <taxon>Fungi</taxon>
        <taxon>Dikarya</taxon>
        <taxon>Ascomycota</taxon>
        <taxon>Pezizomycotina</taxon>
        <taxon>Sordariomycetes</taxon>
        <taxon>Hypocreomycetidae</taxon>
        <taxon>Hypocreales</taxon>
        <taxon>Ophiocordycipitaceae</taxon>
        <taxon>Purpureocillium</taxon>
    </lineage>
</organism>
<dbReference type="EMBL" id="JAWRVI010000234">
    <property type="protein sequence ID" value="KAK4071118.1"/>
    <property type="molecule type" value="Genomic_DNA"/>
</dbReference>
<dbReference type="Proteomes" id="UP001287286">
    <property type="component" value="Unassembled WGS sequence"/>
</dbReference>
<keyword evidence="2" id="KW-1185">Reference proteome</keyword>
<reference evidence="1 2" key="1">
    <citation type="journal article" date="2024" name="Microbiol. Resour. Announc.">
        <title>Genome annotations for the ascomycete fungi Trichoderma harzianum, Trichoderma aggressivum, and Purpureocillium lilacinum.</title>
        <authorList>
            <person name="Beijen E.P.W."/>
            <person name="Ohm R.A."/>
        </authorList>
    </citation>
    <scope>NUCLEOTIDE SEQUENCE [LARGE SCALE GENOMIC DNA]</scope>
    <source>
        <strain evidence="1 2">CBS 150709</strain>
    </source>
</reference>
<evidence type="ECO:0000313" key="2">
    <source>
        <dbReference type="Proteomes" id="UP001287286"/>
    </source>
</evidence>
<evidence type="ECO:0000313" key="1">
    <source>
        <dbReference type="EMBL" id="KAK4071118.1"/>
    </source>
</evidence>
<protein>
    <submittedName>
        <fullName evidence="1">Uncharacterized protein</fullName>
    </submittedName>
</protein>
<accession>A0ABR0BDX0</accession>
<name>A0ABR0BDX0_PURLI</name>
<comment type="caution">
    <text evidence="1">The sequence shown here is derived from an EMBL/GenBank/DDBJ whole genome shotgun (WGS) entry which is preliminary data.</text>
</comment>